<dbReference type="AlphaFoldDB" id="A0A6B1DQU4"/>
<dbReference type="EMBL" id="VXPY01000049">
    <property type="protein sequence ID" value="MYD90109.1"/>
    <property type="molecule type" value="Genomic_DNA"/>
</dbReference>
<proteinExistence type="predicted"/>
<keyword evidence="1" id="KW-0175">Coiled coil</keyword>
<gene>
    <name evidence="2" type="ORF">F4Y08_07185</name>
</gene>
<comment type="caution">
    <text evidence="2">The sequence shown here is derived from an EMBL/GenBank/DDBJ whole genome shotgun (WGS) entry which is preliminary data.</text>
</comment>
<accession>A0A6B1DQU4</accession>
<name>A0A6B1DQU4_9CHLR</name>
<organism evidence="2">
    <name type="scientific">Caldilineaceae bacterium SB0662_bin_9</name>
    <dbReference type="NCBI Taxonomy" id="2605258"/>
    <lineage>
        <taxon>Bacteria</taxon>
        <taxon>Bacillati</taxon>
        <taxon>Chloroflexota</taxon>
        <taxon>Caldilineae</taxon>
        <taxon>Caldilineales</taxon>
        <taxon>Caldilineaceae</taxon>
    </lineage>
</organism>
<protein>
    <submittedName>
        <fullName evidence="2">Uncharacterized protein</fullName>
    </submittedName>
</protein>
<evidence type="ECO:0000256" key="1">
    <source>
        <dbReference type="SAM" id="Coils"/>
    </source>
</evidence>
<sequence>MDRDQLIARKTRVQREILLLQRQISSANMNPAGNSAKRQKKQIRGLEVKLERLMAEEGNLRIQIDKAPVEEN</sequence>
<evidence type="ECO:0000313" key="2">
    <source>
        <dbReference type="EMBL" id="MYD90109.1"/>
    </source>
</evidence>
<feature type="coiled-coil region" evidence="1">
    <location>
        <begin position="3"/>
        <end position="63"/>
    </location>
</feature>
<reference evidence="2" key="1">
    <citation type="submission" date="2019-09" db="EMBL/GenBank/DDBJ databases">
        <title>Characterisation of the sponge microbiome using genome-centric metagenomics.</title>
        <authorList>
            <person name="Engelberts J.P."/>
            <person name="Robbins S.J."/>
            <person name="De Goeij J.M."/>
            <person name="Aranda M."/>
            <person name="Bell S.C."/>
            <person name="Webster N.S."/>
        </authorList>
    </citation>
    <scope>NUCLEOTIDE SEQUENCE</scope>
    <source>
        <strain evidence="2">SB0662_bin_9</strain>
    </source>
</reference>